<gene>
    <name evidence="2" type="ORF">F2P81_009271</name>
</gene>
<organism evidence="2 3">
    <name type="scientific">Scophthalmus maximus</name>
    <name type="common">Turbot</name>
    <name type="synonym">Psetta maxima</name>
    <dbReference type="NCBI Taxonomy" id="52904"/>
    <lineage>
        <taxon>Eukaryota</taxon>
        <taxon>Metazoa</taxon>
        <taxon>Chordata</taxon>
        <taxon>Craniata</taxon>
        <taxon>Vertebrata</taxon>
        <taxon>Euteleostomi</taxon>
        <taxon>Actinopterygii</taxon>
        <taxon>Neopterygii</taxon>
        <taxon>Teleostei</taxon>
        <taxon>Neoteleostei</taxon>
        <taxon>Acanthomorphata</taxon>
        <taxon>Carangaria</taxon>
        <taxon>Pleuronectiformes</taxon>
        <taxon>Pleuronectoidei</taxon>
        <taxon>Scophthalmidae</taxon>
        <taxon>Scophthalmus</taxon>
    </lineage>
</organism>
<evidence type="ECO:0000313" key="3">
    <source>
        <dbReference type="Proteomes" id="UP000438429"/>
    </source>
</evidence>
<proteinExistence type="predicted"/>
<accession>A0A6A4SYR4</accession>
<evidence type="ECO:0000313" key="2">
    <source>
        <dbReference type="EMBL" id="KAF0038787.1"/>
    </source>
</evidence>
<reference evidence="2 3" key="1">
    <citation type="submission" date="2019-06" db="EMBL/GenBank/DDBJ databases">
        <title>Draft genomes of female and male turbot (Scophthalmus maximus).</title>
        <authorList>
            <person name="Xu H."/>
            <person name="Xu X.-W."/>
            <person name="Shao C."/>
            <person name="Chen S."/>
        </authorList>
    </citation>
    <scope>NUCLEOTIDE SEQUENCE [LARGE SCALE GENOMIC DNA]</scope>
    <source>
        <strain evidence="2">Ysfricsl-2016a</strain>
        <tissue evidence="2">Blood</tissue>
    </source>
</reference>
<evidence type="ECO:0000256" key="1">
    <source>
        <dbReference type="SAM" id="MobiDB-lite"/>
    </source>
</evidence>
<comment type="caution">
    <text evidence="2">The sequence shown here is derived from an EMBL/GenBank/DDBJ whole genome shotgun (WGS) entry which is preliminary data.</text>
</comment>
<dbReference type="EMBL" id="VEVO01000008">
    <property type="protein sequence ID" value="KAF0038787.1"/>
    <property type="molecule type" value="Genomic_DNA"/>
</dbReference>
<protein>
    <submittedName>
        <fullName evidence="2">Uncharacterized protein</fullName>
    </submittedName>
</protein>
<sequence>MNVYEQKMFSVLTEHTWKHATLTRANKTSREYHGTERLDFTPPRLKKGSVENCLRQMIMQTSGLSTIINFCGLSSDRELIDSNQNSIDRTNAHGVIDHEQEKRLV</sequence>
<dbReference type="AlphaFoldDB" id="A0A6A4SYR4"/>
<feature type="region of interest" description="Disordered" evidence="1">
    <location>
        <begin position="84"/>
        <end position="105"/>
    </location>
</feature>
<dbReference type="Proteomes" id="UP000438429">
    <property type="component" value="Unassembled WGS sequence"/>
</dbReference>
<feature type="compositionally biased region" description="Basic and acidic residues" evidence="1">
    <location>
        <begin position="95"/>
        <end position="105"/>
    </location>
</feature>
<name>A0A6A4SYR4_SCOMX</name>